<evidence type="ECO:0000313" key="3">
    <source>
        <dbReference type="EMBL" id="KFB44919.1"/>
    </source>
</evidence>
<sequence length="146" mass="15559">MAFAMVLWFALCLLRLLPHADGFPRPTGRGANPTHTPAGNTLLQQSSLRDGSGVNRNLGSTELLKPKRPKRNLDVVGGILKTIGLDVDLGGPQLSFNAPNVTLDTPVGQIACIGGTIGKRDRRHDHRPNNAESLGSDEKGSVDVSF</sequence>
<gene>
    <name evidence="3" type="ORF">ZHAS_00012833</name>
</gene>
<dbReference type="Proteomes" id="UP000030765">
    <property type="component" value="Unassembled WGS sequence"/>
</dbReference>
<protein>
    <submittedName>
        <fullName evidence="3 4">Uncharacterized protein</fullName>
    </submittedName>
</protein>
<feature type="region of interest" description="Disordered" evidence="1">
    <location>
        <begin position="119"/>
        <end position="146"/>
    </location>
</feature>
<organism evidence="3">
    <name type="scientific">Anopheles sinensis</name>
    <name type="common">Mosquito</name>
    <dbReference type="NCBI Taxonomy" id="74873"/>
    <lineage>
        <taxon>Eukaryota</taxon>
        <taxon>Metazoa</taxon>
        <taxon>Ecdysozoa</taxon>
        <taxon>Arthropoda</taxon>
        <taxon>Hexapoda</taxon>
        <taxon>Insecta</taxon>
        <taxon>Pterygota</taxon>
        <taxon>Neoptera</taxon>
        <taxon>Endopterygota</taxon>
        <taxon>Diptera</taxon>
        <taxon>Nematocera</taxon>
        <taxon>Culicoidea</taxon>
        <taxon>Culicidae</taxon>
        <taxon>Anophelinae</taxon>
        <taxon>Anopheles</taxon>
    </lineage>
</organism>
<proteinExistence type="predicted"/>
<evidence type="ECO:0000313" key="4">
    <source>
        <dbReference type="EnsemblMetazoa" id="ASIC012833-PA"/>
    </source>
</evidence>
<reference evidence="4" key="2">
    <citation type="submission" date="2020-05" db="UniProtKB">
        <authorList>
            <consortium name="EnsemblMetazoa"/>
        </authorList>
    </citation>
    <scope>IDENTIFICATION</scope>
</reference>
<keyword evidence="2" id="KW-0732">Signal</keyword>
<dbReference type="EMBL" id="KE525295">
    <property type="protein sequence ID" value="KFB44919.1"/>
    <property type="molecule type" value="Genomic_DNA"/>
</dbReference>
<feature type="compositionally biased region" description="Basic and acidic residues" evidence="1">
    <location>
        <begin position="136"/>
        <end position="146"/>
    </location>
</feature>
<feature type="chain" id="PRO_5001784451" evidence="2">
    <location>
        <begin position="23"/>
        <end position="146"/>
    </location>
</feature>
<dbReference type="AlphaFoldDB" id="A0A084W3X5"/>
<dbReference type="EMBL" id="ATLV01020197">
    <property type="status" value="NOT_ANNOTATED_CDS"/>
    <property type="molecule type" value="Genomic_DNA"/>
</dbReference>
<reference evidence="3 5" key="1">
    <citation type="journal article" date="2014" name="BMC Genomics">
        <title>Genome sequence of Anopheles sinensis provides insight into genetics basis of mosquito competence for malaria parasites.</title>
        <authorList>
            <person name="Zhou D."/>
            <person name="Zhang D."/>
            <person name="Ding G."/>
            <person name="Shi L."/>
            <person name="Hou Q."/>
            <person name="Ye Y."/>
            <person name="Xu Y."/>
            <person name="Zhou H."/>
            <person name="Xiong C."/>
            <person name="Li S."/>
            <person name="Yu J."/>
            <person name="Hong S."/>
            <person name="Yu X."/>
            <person name="Zou P."/>
            <person name="Chen C."/>
            <person name="Chang X."/>
            <person name="Wang W."/>
            <person name="Lv Y."/>
            <person name="Sun Y."/>
            <person name="Ma L."/>
            <person name="Shen B."/>
            <person name="Zhu C."/>
        </authorList>
    </citation>
    <scope>NUCLEOTIDE SEQUENCE [LARGE SCALE GENOMIC DNA]</scope>
</reference>
<feature type="signal peptide" evidence="2">
    <location>
        <begin position="1"/>
        <end position="22"/>
    </location>
</feature>
<feature type="region of interest" description="Disordered" evidence="1">
    <location>
        <begin position="25"/>
        <end position="60"/>
    </location>
</feature>
<dbReference type="VEuPathDB" id="VectorBase:ASIC012833"/>
<dbReference type="EnsemblMetazoa" id="ASIC012833-RA">
    <property type="protein sequence ID" value="ASIC012833-PA"/>
    <property type="gene ID" value="ASIC012833"/>
</dbReference>
<evidence type="ECO:0000313" key="5">
    <source>
        <dbReference type="Proteomes" id="UP000030765"/>
    </source>
</evidence>
<feature type="compositionally biased region" description="Polar residues" evidence="1">
    <location>
        <begin position="33"/>
        <end position="60"/>
    </location>
</feature>
<name>A0A084W3X5_ANOSI</name>
<accession>A0A084W3X5</accession>
<evidence type="ECO:0000256" key="1">
    <source>
        <dbReference type="SAM" id="MobiDB-lite"/>
    </source>
</evidence>
<evidence type="ECO:0000256" key="2">
    <source>
        <dbReference type="SAM" id="SignalP"/>
    </source>
</evidence>
<keyword evidence="5" id="KW-1185">Reference proteome</keyword>